<dbReference type="Gene3D" id="1.20.120.1880">
    <property type="entry name" value="Nucleoporin, helical C-terminal domain"/>
    <property type="match status" value="1"/>
</dbReference>
<evidence type="ECO:0000259" key="7">
    <source>
        <dbReference type="Pfam" id="PF08801"/>
    </source>
</evidence>
<dbReference type="InterPro" id="IPR007187">
    <property type="entry name" value="Nucleoporin_Nup133/Nup155_C"/>
</dbReference>
<keyword evidence="3" id="KW-0813">Transport</keyword>
<dbReference type="InterPro" id="IPR042537">
    <property type="entry name" value="Nucleoporin_Nup155_C_2"/>
</dbReference>
<comment type="subcellular location">
    <subcellularLocation>
        <location evidence="1">Nucleus</location>
    </subcellularLocation>
</comment>
<feature type="compositionally biased region" description="Low complexity" evidence="5">
    <location>
        <begin position="545"/>
        <end position="566"/>
    </location>
</feature>
<feature type="domain" description="Nucleoporin Nup133/Nup155-like C-terminal" evidence="6">
    <location>
        <begin position="761"/>
        <end position="1393"/>
    </location>
</feature>
<reference evidence="9" key="2">
    <citation type="journal article" date="2018" name="BMC Genomics">
        <title>Genomic insights into host adaptation between the wheat stripe rust pathogen (Puccinia striiformis f. sp. tritici) and the barley stripe rust pathogen (Puccinia striiformis f. sp. hordei).</title>
        <authorList>
            <person name="Xia C."/>
            <person name="Wang M."/>
            <person name="Yin C."/>
            <person name="Cornejo O.E."/>
            <person name="Hulbert S.H."/>
            <person name="Chen X."/>
        </authorList>
    </citation>
    <scope>NUCLEOTIDE SEQUENCE [LARGE SCALE GENOMIC DNA]</scope>
    <source>
        <strain evidence="9">93TX-2</strain>
    </source>
</reference>
<evidence type="ECO:0000259" key="6">
    <source>
        <dbReference type="Pfam" id="PF03177"/>
    </source>
</evidence>
<dbReference type="InterPro" id="IPR004870">
    <property type="entry name" value="Nucleoporin_Nup155"/>
</dbReference>
<dbReference type="Pfam" id="PF08801">
    <property type="entry name" value="Nucleoporin_N"/>
    <property type="match status" value="1"/>
</dbReference>
<dbReference type="GO" id="GO:0017056">
    <property type="term" value="F:structural constituent of nuclear pore"/>
    <property type="evidence" value="ECO:0007669"/>
    <property type="project" value="InterPro"/>
</dbReference>
<evidence type="ECO:0000256" key="5">
    <source>
        <dbReference type="SAM" id="MobiDB-lite"/>
    </source>
</evidence>
<dbReference type="PANTHER" id="PTHR10350">
    <property type="entry name" value="NUCLEAR PORE COMPLEX PROTEIN NUP155"/>
    <property type="match status" value="1"/>
</dbReference>
<feature type="region of interest" description="Disordered" evidence="5">
    <location>
        <begin position="29"/>
        <end position="62"/>
    </location>
</feature>
<dbReference type="VEuPathDB" id="FungiDB:PSTT_16890"/>
<keyword evidence="4" id="KW-0539">Nucleus</keyword>
<dbReference type="GO" id="GO:0036228">
    <property type="term" value="P:protein localization to nuclear inner membrane"/>
    <property type="evidence" value="ECO:0007669"/>
    <property type="project" value="TreeGrafter"/>
</dbReference>
<dbReference type="Gene3D" id="1.25.40.450">
    <property type="entry name" value="Nucleoporin, helical domain, N-terminal subdomain"/>
    <property type="match status" value="1"/>
</dbReference>
<proteinExistence type="inferred from homology"/>
<dbReference type="GO" id="GO:0044611">
    <property type="term" value="C:nuclear pore inner ring"/>
    <property type="evidence" value="ECO:0007669"/>
    <property type="project" value="TreeGrafter"/>
</dbReference>
<evidence type="ECO:0000256" key="4">
    <source>
        <dbReference type="ARBA" id="ARBA00023242"/>
    </source>
</evidence>
<organism evidence="8 9">
    <name type="scientific">Puccinia striiformis</name>
    <dbReference type="NCBI Taxonomy" id="27350"/>
    <lineage>
        <taxon>Eukaryota</taxon>
        <taxon>Fungi</taxon>
        <taxon>Dikarya</taxon>
        <taxon>Basidiomycota</taxon>
        <taxon>Pucciniomycotina</taxon>
        <taxon>Pucciniomycetes</taxon>
        <taxon>Pucciniales</taxon>
        <taxon>Pucciniaceae</taxon>
        <taxon>Puccinia</taxon>
    </lineage>
</organism>
<dbReference type="Proteomes" id="UP000238274">
    <property type="component" value="Unassembled WGS sequence"/>
</dbReference>
<protein>
    <recommendedName>
        <fullName evidence="10">Nucleoporin Nup133/Nup155-like N-terminal domain-containing protein</fullName>
    </recommendedName>
</protein>
<dbReference type="GO" id="GO:0006606">
    <property type="term" value="P:protein import into nucleus"/>
    <property type="evidence" value="ECO:0007669"/>
    <property type="project" value="TreeGrafter"/>
</dbReference>
<evidence type="ECO:0000313" key="9">
    <source>
        <dbReference type="Proteomes" id="UP000238274"/>
    </source>
</evidence>
<dbReference type="FunFam" id="1.20.120.1880:FF:000003">
    <property type="entry name" value="nuclear pore complex protein Nup155"/>
    <property type="match status" value="1"/>
</dbReference>
<reference evidence="8 9" key="1">
    <citation type="submission" date="2017-12" db="EMBL/GenBank/DDBJ databases">
        <title>Gene loss provides genomic basis for host adaptation in cereal stripe rust fungi.</title>
        <authorList>
            <person name="Xia C."/>
        </authorList>
    </citation>
    <scope>NUCLEOTIDE SEQUENCE [LARGE SCALE GENOMIC DNA]</scope>
    <source>
        <strain evidence="8 9">93TX-2</strain>
    </source>
</reference>
<comment type="similarity">
    <text evidence="2">Belongs to the non-repetitive/WGA-negative nucleoporin family.</text>
</comment>
<dbReference type="InterPro" id="IPR042538">
    <property type="entry name" value="Nucleoporin_Nup155_C_3"/>
</dbReference>
<evidence type="ECO:0008006" key="10">
    <source>
        <dbReference type="Google" id="ProtNLM"/>
    </source>
</evidence>
<dbReference type="InterPro" id="IPR014908">
    <property type="entry name" value="Nucleoporin_Nup133/Nup155_N"/>
</dbReference>
<dbReference type="EMBL" id="PKSM01000017">
    <property type="protein sequence ID" value="POW21687.1"/>
    <property type="molecule type" value="Genomic_DNA"/>
</dbReference>
<evidence type="ECO:0000256" key="1">
    <source>
        <dbReference type="ARBA" id="ARBA00004123"/>
    </source>
</evidence>
<keyword evidence="9" id="KW-1185">Reference proteome</keyword>
<dbReference type="VEuPathDB" id="FungiDB:PSHT_02111"/>
<gene>
    <name evidence="8" type="ORF">PSHT_02111</name>
</gene>
<dbReference type="Gene3D" id="1.20.58.1780">
    <property type="match status" value="1"/>
</dbReference>
<feature type="compositionally biased region" description="Polar residues" evidence="5">
    <location>
        <begin position="51"/>
        <end position="62"/>
    </location>
</feature>
<dbReference type="PANTHER" id="PTHR10350:SF6">
    <property type="entry name" value="NUCLEAR PORE COMPLEX PROTEIN NUP155"/>
    <property type="match status" value="1"/>
</dbReference>
<accession>A0A2S4WJ26</accession>
<name>A0A2S4WJ26_9BASI</name>
<feature type="domain" description="Nucleoporin Nup133/Nup155-like N-terminal" evidence="7">
    <location>
        <begin position="118"/>
        <end position="468"/>
    </location>
</feature>
<dbReference type="OrthoDB" id="338970at2759"/>
<evidence type="ECO:0000256" key="2">
    <source>
        <dbReference type="ARBA" id="ARBA00007373"/>
    </source>
</evidence>
<comment type="caution">
    <text evidence="8">The sequence shown here is derived from an EMBL/GenBank/DDBJ whole genome shotgun (WGS) entry which is preliminary data.</text>
</comment>
<evidence type="ECO:0000256" key="3">
    <source>
        <dbReference type="ARBA" id="ARBA00022448"/>
    </source>
</evidence>
<dbReference type="GO" id="GO:0006405">
    <property type="term" value="P:RNA export from nucleus"/>
    <property type="evidence" value="ECO:0007669"/>
    <property type="project" value="TreeGrafter"/>
</dbReference>
<dbReference type="InterPro" id="IPR042533">
    <property type="entry name" value="Nucleoporin_Nup155_C_1"/>
</dbReference>
<feature type="region of interest" description="Disordered" evidence="5">
    <location>
        <begin position="545"/>
        <end position="580"/>
    </location>
</feature>
<reference evidence="9" key="3">
    <citation type="journal article" date="2018" name="Mol. Plant Microbe Interact.">
        <title>Genome sequence resources for the wheat stripe rust pathogen (Puccinia striiformis f. sp. tritici) and the barley stripe rust pathogen (Puccinia striiformis f. sp. hordei).</title>
        <authorList>
            <person name="Xia C."/>
            <person name="Wang M."/>
            <person name="Yin C."/>
            <person name="Cornejo O.E."/>
            <person name="Hulbert S.H."/>
            <person name="Chen X."/>
        </authorList>
    </citation>
    <scope>NUCLEOTIDE SEQUENCE [LARGE SCALE GENOMIC DNA]</scope>
    <source>
        <strain evidence="9">93TX-2</strain>
    </source>
</reference>
<sequence length="1479" mass="163862">MRGRARSSSSVCTGEEACSKSRLTVLCSTSHTQKKNKQAKPIDKRKMLKQKQATTIPGSSDSQLFEQLEQATQILDDRLNSNLKLNQPSQLDSTLQGHSSSDYSVPPNLIWAPLIKRRTIHLPDVLFDQYDIQQHRCLMGIFPEIQRAWFTVDNRLFLWDYRDGNDFASFEQLEEIISAIAITKPKPGLFVADIQHLLVISTPLMVTIVGLSLKSSTSSSNAELSLYMTGLEVPTDGIVFTSIFSHHSTGRIFLIGSTDSQAGQNVGNELFEFEYRSEEGWFKKRCSLVNHSRGGAGAGALSSLLPSWLKSVTQGNILLINIDQERNLIYVLLKSGSISLLSLGRTGLDPPTEVASLTNIVREALGMSPSAGPLLDPRTFEISGMHIITKQEGGQVGLVAVTSQGVRMYFSLAKRAYGYGYSTNSSTLSLANDHDAIPSSLWLCHVRLPPRNLTPSHNQSKEQQILNNHLSSGFQLMGDHQNSGMQDREESEHEIPPIPNPLSLSYSHYTSPGGFWVSSHSVDSEHNVLLAVAPDVAHLLQASSSSSTTTTAAGVGATSTTGTQTSHPSLMAQQQPQQQQTFQPSISEIACPIKIEGHAWAITHTTQESELDNYHPIQLVGPQQEWLVLSNMGITVLSSQRPVDTLAELLNNMPGKEQELSLFWDRFGRDQTCAMSLSIAVGESVTYNKSSESNPKYHSLLKTSNGVPGGYHHRWAPDTVQQAKKLLVESSGRPEILLPGGHPQTYSSSFGLGDGKKICFSGKHEGIALYMAWLVRPIWKKKVLVLDGANPNLPVSNSSEELLTKVQKELEALRHFIDNEVVLLASIPDVRTAGRTDPAVYNLEQASIVGLRVLLTQAIEALSFIHLLIDYKLSDLLTASPREVSETLLTLTYREFITGQQGRDCARELVKTLINQQISQSFSVDAISETLQHRCGTFCTSDDVLLYKAIEALNTAKESSGGQEKRSWAREALRLFQKGSKHMSLEVLQDASQQFTEIGFLDGVVELSLTCAKVWDPTRQALSYWKEGLPKSDSRSKVYQLIDQCYLSTKSALVTFDPTISTSSGLTPAELSSVHDHAIQLALASDDELFHYRYYDWLLEQDQTMPLLEARTPFLEAFLQAPPITLSKADLLWQYYTRNSAFFEAARILANLASDEGNAKSTPNLMTKSENGEVFSFLTDIEEKLEVAQVQVEVLQNVLDLGDDQFQLNNQPEEQDSSQTKEVILQVLQSRLLTISEIYRDIVEPLGLLECTLLIFHVSDHRDLNLIQTVWLAIIEQAHEGRPGGLSGVEGVANKVSQLGRKFYPSDIAFNTSMIVGILEKYAFDNPLPGNKKWVGSVLREAGLPWQTIWESVDELFTSKLPPWHIDSTLSFITFEIAEIIQQWLLEMDELNDFLLTNSNSNGNSSSTGLAMNGFPAARLEDVIDRYIDTLSHMLINSNPSSLRTGPSAGNSAQNDNNDEFCNAVQSLKNSKLKIREMF</sequence>
<dbReference type="Pfam" id="PF03177">
    <property type="entry name" value="Nucleoporin_C"/>
    <property type="match status" value="1"/>
</dbReference>
<dbReference type="Gene3D" id="1.25.40.440">
    <property type="entry name" value="Nucleoporin, helical domain, central subdomain"/>
    <property type="match status" value="1"/>
</dbReference>
<evidence type="ECO:0000313" key="8">
    <source>
        <dbReference type="EMBL" id="POW21687.1"/>
    </source>
</evidence>
<dbReference type="GO" id="GO:0000972">
    <property type="term" value="P:transcription-dependent tethering of RNA polymerase II gene DNA at nuclear periphery"/>
    <property type="evidence" value="ECO:0007669"/>
    <property type="project" value="TreeGrafter"/>
</dbReference>